<accession>A0ABU6RRP9</accession>
<keyword evidence="3" id="KW-1185">Reference proteome</keyword>
<evidence type="ECO:0000313" key="3">
    <source>
        <dbReference type="Proteomes" id="UP001341840"/>
    </source>
</evidence>
<organism evidence="2 3">
    <name type="scientific">Stylosanthes scabra</name>
    <dbReference type="NCBI Taxonomy" id="79078"/>
    <lineage>
        <taxon>Eukaryota</taxon>
        <taxon>Viridiplantae</taxon>
        <taxon>Streptophyta</taxon>
        <taxon>Embryophyta</taxon>
        <taxon>Tracheophyta</taxon>
        <taxon>Spermatophyta</taxon>
        <taxon>Magnoliopsida</taxon>
        <taxon>eudicotyledons</taxon>
        <taxon>Gunneridae</taxon>
        <taxon>Pentapetalae</taxon>
        <taxon>rosids</taxon>
        <taxon>fabids</taxon>
        <taxon>Fabales</taxon>
        <taxon>Fabaceae</taxon>
        <taxon>Papilionoideae</taxon>
        <taxon>50 kb inversion clade</taxon>
        <taxon>dalbergioids sensu lato</taxon>
        <taxon>Dalbergieae</taxon>
        <taxon>Pterocarpus clade</taxon>
        <taxon>Stylosanthes</taxon>
    </lineage>
</organism>
<feature type="compositionally biased region" description="Polar residues" evidence="1">
    <location>
        <begin position="1"/>
        <end position="16"/>
    </location>
</feature>
<gene>
    <name evidence="2" type="ORF">PIB30_080453</name>
</gene>
<dbReference type="EMBL" id="JASCZI010031380">
    <property type="protein sequence ID" value="MED6126645.1"/>
    <property type="molecule type" value="Genomic_DNA"/>
</dbReference>
<evidence type="ECO:0000256" key="1">
    <source>
        <dbReference type="SAM" id="MobiDB-lite"/>
    </source>
</evidence>
<dbReference type="Proteomes" id="UP001341840">
    <property type="component" value="Unassembled WGS sequence"/>
</dbReference>
<name>A0ABU6RRP9_9FABA</name>
<sequence length="63" mass="7107">MPPQSSSQLQPTTLATDTDMVEDDTEAATSATADPRPLLIWDRHDCWDDVRKGTKEITERYQA</sequence>
<feature type="region of interest" description="Disordered" evidence="1">
    <location>
        <begin position="1"/>
        <end position="33"/>
    </location>
</feature>
<comment type="caution">
    <text evidence="2">The sequence shown here is derived from an EMBL/GenBank/DDBJ whole genome shotgun (WGS) entry which is preliminary data.</text>
</comment>
<reference evidence="2 3" key="1">
    <citation type="journal article" date="2023" name="Plants (Basel)">
        <title>Bridging the Gap: Combining Genomics and Transcriptomics Approaches to Understand Stylosanthes scabra, an Orphan Legume from the Brazilian Caatinga.</title>
        <authorList>
            <person name="Ferreira-Neto J.R.C."/>
            <person name="da Silva M.D."/>
            <person name="Binneck E."/>
            <person name="de Melo N.F."/>
            <person name="da Silva R.H."/>
            <person name="de Melo A.L.T.M."/>
            <person name="Pandolfi V."/>
            <person name="Bustamante F.O."/>
            <person name="Brasileiro-Vidal A.C."/>
            <person name="Benko-Iseppon A.M."/>
        </authorList>
    </citation>
    <scope>NUCLEOTIDE SEQUENCE [LARGE SCALE GENOMIC DNA]</scope>
    <source>
        <tissue evidence="2">Leaves</tissue>
    </source>
</reference>
<protein>
    <submittedName>
        <fullName evidence="2">Uncharacterized protein</fullName>
    </submittedName>
</protein>
<proteinExistence type="predicted"/>
<evidence type="ECO:0000313" key="2">
    <source>
        <dbReference type="EMBL" id="MED6126645.1"/>
    </source>
</evidence>